<protein>
    <recommendedName>
        <fullName evidence="1">Aminoglycoside phosphotransferase domain-containing protein</fullName>
    </recommendedName>
</protein>
<dbReference type="Gene3D" id="3.90.1200.10">
    <property type="match status" value="1"/>
</dbReference>
<dbReference type="Pfam" id="PF01636">
    <property type="entry name" value="APH"/>
    <property type="match status" value="1"/>
</dbReference>
<evidence type="ECO:0000313" key="2">
    <source>
        <dbReference type="EMBL" id="EKE28120.1"/>
    </source>
</evidence>
<feature type="domain" description="Aminoglycoside phosphotransferase" evidence="1">
    <location>
        <begin position="59"/>
        <end position="238"/>
    </location>
</feature>
<accession>K2GXJ3</accession>
<gene>
    <name evidence="2" type="ORF">ACD_3C00096G0003</name>
</gene>
<dbReference type="PANTHER" id="PTHR21310">
    <property type="entry name" value="AMINOGLYCOSIDE PHOSPHOTRANSFERASE-RELATED-RELATED"/>
    <property type="match status" value="1"/>
</dbReference>
<reference evidence="2" key="1">
    <citation type="journal article" date="2012" name="Science">
        <title>Fermentation, hydrogen, and sulfur metabolism in multiple uncultivated bacterial phyla.</title>
        <authorList>
            <person name="Wrighton K.C."/>
            <person name="Thomas B.C."/>
            <person name="Sharon I."/>
            <person name="Miller C.S."/>
            <person name="Castelle C.J."/>
            <person name="VerBerkmoes N.C."/>
            <person name="Wilkins M.J."/>
            <person name="Hettich R.L."/>
            <person name="Lipton M.S."/>
            <person name="Williams K.H."/>
            <person name="Long P.E."/>
            <person name="Banfield J.F."/>
        </authorList>
    </citation>
    <scope>NUCLEOTIDE SEQUENCE [LARGE SCALE GENOMIC DNA]</scope>
</reference>
<dbReference type="InterPro" id="IPR002575">
    <property type="entry name" value="Aminoglycoside_PTrfase"/>
</dbReference>
<dbReference type="SUPFAM" id="SSF56112">
    <property type="entry name" value="Protein kinase-like (PK-like)"/>
    <property type="match status" value="1"/>
</dbReference>
<organism evidence="2">
    <name type="scientific">uncultured bacterium</name>
    <name type="common">gcode 4</name>
    <dbReference type="NCBI Taxonomy" id="1234023"/>
    <lineage>
        <taxon>Bacteria</taxon>
        <taxon>environmental samples</taxon>
    </lineage>
</organism>
<dbReference type="InterPro" id="IPR051678">
    <property type="entry name" value="AGP_Transferase"/>
</dbReference>
<dbReference type="InterPro" id="IPR011009">
    <property type="entry name" value="Kinase-like_dom_sf"/>
</dbReference>
<sequence>MSTGQVFGTLKYKPYNIIIKMEPETLKKRLLSKYPNLSSVALKEIHESNNNKVFSCWDFIIKVSQDKDNLKNEFEYLRLLEGKWKFPKPISYDIENDDHILIMSKLCWVGLDYLWHEFDENEKNQILKDIVHHVKTIHSINIPSWIEVDYSKIIELNFYKNLQVVLLNPNVTEREVHLIKNEIEKYKSCFNDSSLSLVHNDLWYKNILIEDKKLTGIIDFELGFYWPIELDFFRLLHHKISVINYEDKFPVHYEELDFLDSLMKIIKLDYPQLVKKITSEQIYIYNLQSYFLKLSRHNETWYNHEEVMNFKNKYCKRVALEDLI</sequence>
<comment type="caution">
    <text evidence="2">The sequence shown here is derived from an EMBL/GenBank/DDBJ whole genome shotgun (WGS) entry which is preliminary data.</text>
</comment>
<evidence type="ECO:0000259" key="1">
    <source>
        <dbReference type="Pfam" id="PF01636"/>
    </source>
</evidence>
<proteinExistence type="predicted"/>
<dbReference type="AlphaFoldDB" id="K2GXJ3"/>
<dbReference type="EMBL" id="AMFJ01000370">
    <property type="protein sequence ID" value="EKE28120.1"/>
    <property type="molecule type" value="Genomic_DNA"/>
</dbReference>
<name>K2GXJ3_9BACT</name>